<name>A0ACB9T8N1_HOLOL</name>
<proteinExistence type="predicted"/>
<gene>
    <name evidence="1" type="ORF">MML48_4g00006681</name>
</gene>
<dbReference type="EMBL" id="CM043018">
    <property type="protein sequence ID" value="KAI4463185.1"/>
    <property type="molecule type" value="Genomic_DNA"/>
</dbReference>
<comment type="caution">
    <text evidence="1">The sequence shown here is derived from an EMBL/GenBank/DDBJ whole genome shotgun (WGS) entry which is preliminary data.</text>
</comment>
<reference evidence="1" key="1">
    <citation type="submission" date="2022-04" db="EMBL/GenBank/DDBJ databases">
        <title>Chromosome-scale genome assembly of Holotrichia oblita Faldermann.</title>
        <authorList>
            <person name="Rongchong L."/>
        </authorList>
    </citation>
    <scope>NUCLEOTIDE SEQUENCE</scope>
    <source>
        <strain evidence="1">81SQS9</strain>
    </source>
</reference>
<protein>
    <submittedName>
        <fullName evidence="1">Transposase-related</fullName>
    </submittedName>
</protein>
<dbReference type="Proteomes" id="UP001056778">
    <property type="component" value="Chromosome 4"/>
</dbReference>
<accession>A0ACB9T8N1</accession>
<evidence type="ECO:0000313" key="2">
    <source>
        <dbReference type="Proteomes" id="UP001056778"/>
    </source>
</evidence>
<sequence length="483" mass="55245">MHLRETFINVKYISTTADIWSTKHKSFIGVTAHWVDNSLTRGSCVLDARRFKGTHSYDRIAEILFDIFSDYGLKHEQLVSTITDNASNFVKAFTEFGVPLKMFEEIDDNSDLDDDVTETEDENLQFIKVSDDDINNNLENAIMLPNHLRCSSHTLNLLATTDFRNLIIGTAASRLHHQAFAKCTALWNLSRKPKSSEIINNVLGCCLTYPCPTRWNSLYDSTNQLLKYKAVLNSLNSQLRLSTFKDVEFEYLTEFCVIMKPIASALDTLQKEIDCYYGQLLPTLFSLRHRLKDLQAKNLCHGTLIVNGMYLSLEKRFAKYFALSPEINEAILASCFHPAFKLRWLPEDLEPERKRIQNLCINAMEAVVSAEESREQSSSTSECDTEEEFFVFTSPNLEKKQSNTELQLVTFLNDKSKSLASLDNYTLVRLMFVRFNTSLCSSAPVERLFSFAGFICSPRRGSLSDSSFRKLLFLKGNKNFCKF</sequence>
<keyword evidence="2" id="KW-1185">Reference proteome</keyword>
<organism evidence="1 2">
    <name type="scientific">Holotrichia oblita</name>
    <name type="common">Chafer beetle</name>
    <dbReference type="NCBI Taxonomy" id="644536"/>
    <lineage>
        <taxon>Eukaryota</taxon>
        <taxon>Metazoa</taxon>
        <taxon>Ecdysozoa</taxon>
        <taxon>Arthropoda</taxon>
        <taxon>Hexapoda</taxon>
        <taxon>Insecta</taxon>
        <taxon>Pterygota</taxon>
        <taxon>Neoptera</taxon>
        <taxon>Endopterygota</taxon>
        <taxon>Coleoptera</taxon>
        <taxon>Polyphaga</taxon>
        <taxon>Scarabaeiformia</taxon>
        <taxon>Scarabaeidae</taxon>
        <taxon>Melolonthinae</taxon>
        <taxon>Holotrichia</taxon>
    </lineage>
</organism>
<evidence type="ECO:0000313" key="1">
    <source>
        <dbReference type="EMBL" id="KAI4463185.1"/>
    </source>
</evidence>